<sequence>MCRRTKFCDKPYYKSVSFIVYLKWVTLHPT</sequence>
<organism evidence="1">
    <name type="scientific">Arundo donax</name>
    <name type="common">Giant reed</name>
    <name type="synonym">Donax arundinaceus</name>
    <dbReference type="NCBI Taxonomy" id="35708"/>
    <lineage>
        <taxon>Eukaryota</taxon>
        <taxon>Viridiplantae</taxon>
        <taxon>Streptophyta</taxon>
        <taxon>Embryophyta</taxon>
        <taxon>Tracheophyta</taxon>
        <taxon>Spermatophyta</taxon>
        <taxon>Magnoliopsida</taxon>
        <taxon>Liliopsida</taxon>
        <taxon>Poales</taxon>
        <taxon>Poaceae</taxon>
        <taxon>PACMAD clade</taxon>
        <taxon>Arundinoideae</taxon>
        <taxon>Arundineae</taxon>
        <taxon>Arundo</taxon>
    </lineage>
</organism>
<accession>A0A0A9BJK9</accession>
<dbReference type="EMBL" id="GBRH01236480">
    <property type="protein sequence ID" value="JAD61415.1"/>
    <property type="molecule type" value="Transcribed_RNA"/>
</dbReference>
<evidence type="ECO:0000313" key="1">
    <source>
        <dbReference type="EMBL" id="JAD61415.1"/>
    </source>
</evidence>
<protein>
    <submittedName>
        <fullName evidence="1">Uncharacterized protein</fullName>
    </submittedName>
</protein>
<proteinExistence type="predicted"/>
<reference evidence="1" key="1">
    <citation type="submission" date="2014-09" db="EMBL/GenBank/DDBJ databases">
        <authorList>
            <person name="Magalhaes I.L.F."/>
            <person name="Oliveira U."/>
            <person name="Santos F.R."/>
            <person name="Vidigal T.H.D.A."/>
            <person name="Brescovit A.D."/>
            <person name="Santos A.J."/>
        </authorList>
    </citation>
    <scope>NUCLEOTIDE SEQUENCE</scope>
    <source>
        <tissue evidence="1">Shoot tissue taken approximately 20 cm above the soil surface</tissue>
    </source>
</reference>
<name>A0A0A9BJK9_ARUDO</name>
<reference evidence="1" key="2">
    <citation type="journal article" date="2015" name="Data Brief">
        <title>Shoot transcriptome of the giant reed, Arundo donax.</title>
        <authorList>
            <person name="Barrero R.A."/>
            <person name="Guerrero F.D."/>
            <person name="Moolhuijzen P."/>
            <person name="Goolsby J.A."/>
            <person name="Tidwell J."/>
            <person name="Bellgard S.E."/>
            <person name="Bellgard M.I."/>
        </authorList>
    </citation>
    <scope>NUCLEOTIDE SEQUENCE</scope>
    <source>
        <tissue evidence="1">Shoot tissue taken approximately 20 cm above the soil surface</tissue>
    </source>
</reference>
<dbReference type="AlphaFoldDB" id="A0A0A9BJK9"/>